<keyword evidence="2" id="KW-0808">Transferase</keyword>
<dbReference type="InterPro" id="IPR024688">
    <property type="entry name" value="Mac_dom"/>
</dbReference>
<dbReference type="GO" id="GO:0046873">
    <property type="term" value="F:metal ion transmembrane transporter activity"/>
    <property type="evidence" value="ECO:0007669"/>
    <property type="project" value="InterPro"/>
</dbReference>
<accession>A0A9W9BLY6</accession>
<keyword evidence="6" id="KW-1133">Transmembrane helix</keyword>
<keyword evidence="6" id="KW-0812">Transmembrane</keyword>
<dbReference type="Proteomes" id="UP001140502">
    <property type="component" value="Unassembled WGS sequence"/>
</dbReference>
<dbReference type="FunFam" id="2.160.10.10:FF:000025">
    <property type="entry name" value="Hexapeptide-repeat containing-acetyltransferase"/>
    <property type="match status" value="1"/>
</dbReference>
<comment type="similarity">
    <text evidence="1">Belongs to the transferase hexapeptide repeat family.</text>
</comment>
<evidence type="ECO:0000256" key="6">
    <source>
        <dbReference type="SAM" id="Phobius"/>
    </source>
</evidence>
<proteinExistence type="inferred from homology"/>
<evidence type="ECO:0000313" key="8">
    <source>
        <dbReference type="EMBL" id="KAJ4317633.1"/>
    </source>
</evidence>
<evidence type="ECO:0000313" key="9">
    <source>
        <dbReference type="Proteomes" id="UP001140502"/>
    </source>
</evidence>
<keyword evidence="4" id="KW-0012">Acyltransferase</keyword>
<dbReference type="GO" id="GO:0016020">
    <property type="term" value="C:membrane"/>
    <property type="evidence" value="ECO:0007669"/>
    <property type="project" value="InterPro"/>
</dbReference>
<reference evidence="8" key="1">
    <citation type="submission" date="2022-10" db="EMBL/GenBank/DDBJ databases">
        <title>Tapping the CABI collections for fungal endophytes: first genome assemblies for Collariella, Neodidymelliopsis, Ascochyta clinopodiicola, Didymella pomorum, Didymosphaeria variabile, Neocosmospora piperis and Neocucurbitaria cava.</title>
        <authorList>
            <person name="Hill R."/>
        </authorList>
    </citation>
    <scope>NUCLEOTIDE SEQUENCE</scope>
    <source>
        <strain evidence="8">IMI 366586</strain>
    </source>
</reference>
<dbReference type="Pfam" id="PF11951">
    <property type="entry name" value="Fungal_trans_2"/>
    <property type="match status" value="1"/>
</dbReference>
<dbReference type="Gene3D" id="2.160.10.10">
    <property type="entry name" value="Hexapeptide repeat proteins"/>
    <property type="match status" value="1"/>
</dbReference>
<dbReference type="InterPro" id="IPR021858">
    <property type="entry name" value="Fun_TF"/>
</dbReference>
<keyword evidence="6" id="KW-0472">Membrane</keyword>
<feature type="domain" description="Maltose/galactoside acetyltransferase" evidence="7">
    <location>
        <begin position="375"/>
        <end position="438"/>
    </location>
</feature>
<dbReference type="GO" id="GO:0008374">
    <property type="term" value="F:O-acyltransferase activity"/>
    <property type="evidence" value="ECO:0007669"/>
    <property type="project" value="TreeGrafter"/>
</dbReference>
<evidence type="ECO:0000256" key="4">
    <source>
        <dbReference type="ARBA" id="ARBA00023315"/>
    </source>
</evidence>
<dbReference type="SMART" id="SM01266">
    <property type="entry name" value="Mac"/>
    <property type="match status" value="1"/>
</dbReference>
<evidence type="ECO:0000259" key="7">
    <source>
        <dbReference type="SMART" id="SM01266"/>
    </source>
</evidence>
<organism evidence="8 9">
    <name type="scientific">Fusarium piperis</name>
    <dbReference type="NCBI Taxonomy" id="1435070"/>
    <lineage>
        <taxon>Eukaryota</taxon>
        <taxon>Fungi</taxon>
        <taxon>Dikarya</taxon>
        <taxon>Ascomycota</taxon>
        <taxon>Pezizomycotina</taxon>
        <taxon>Sordariomycetes</taxon>
        <taxon>Hypocreomycetidae</taxon>
        <taxon>Hypocreales</taxon>
        <taxon>Nectriaceae</taxon>
        <taxon>Fusarium</taxon>
        <taxon>Fusarium solani species complex</taxon>
    </lineage>
</organism>
<evidence type="ECO:0000256" key="5">
    <source>
        <dbReference type="SAM" id="Coils"/>
    </source>
</evidence>
<evidence type="ECO:0000256" key="1">
    <source>
        <dbReference type="ARBA" id="ARBA00007274"/>
    </source>
</evidence>
<dbReference type="SUPFAM" id="SSF51161">
    <property type="entry name" value="Trimeric LpxA-like enzymes"/>
    <property type="match status" value="1"/>
</dbReference>
<dbReference type="InterPro" id="IPR011004">
    <property type="entry name" value="Trimer_LpxA-like_sf"/>
</dbReference>
<sequence length="572" mass="64513">MFDKSFTRSKDYFVALQLLRIMDEWINEARSSIEALRDSSAIKRSIFCVEEAEDNFDAAIKKMNQRATRLQNRVRKKSEQINSLRDGLFNATSLREATKAMALNQAIYIFTVVTVLFTPLSFLAVLLDEAEKFFRGWDPDQAIHPKGHQERGHLAEAYRHSCLLRVLRFPDPFAMLCEDSRIKASVTAIFDVCAAIPRNTVFYKRLLFPLFLTGADTSAPHQMHYASWCVGEIKQATGFQHPAMTEMLTKVWEERRANPHGWSNVPWMEFWAWLQVIDNGGATGSWEYFLIKISFLQDPLAGVGTHSKERCDLFHVPRNVHESIVKVCTFSSSFNSVHVETTLPYTKNTMAATEKSATELKKASKLANVPHCEQYDRMISGMLYDSFVPELVKSRLDGRKFMHEYNNWFPSGDDEYTHEAVSKKRADMLRNGLGHVADDELIIEPPFRVDYGPNVSVGKRFYSNFNLTILDSAIVTIGDRVMVGPNVMISTATHEIEVASRRDNIEYAKPITIGNDCWIGGGVIILPGVTIGDGCTIGAGSIVTRDIPAWSVALGSPARVVKKVQELPLPEE</sequence>
<dbReference type="Pfam" id="PF01544">
    <property type="entry name" value="CorA"/>
    <property type="match status" value="1"/>
</dbReference>
<keyword evidence="5" id="KW-0175">Coiled coil</keyword>
<protein>
    <recommendedName>
        <fullName evidence="7">Maltose/galactoside acetyltransferase domain-containing protein</fullName>
    </recommendedName>
</protein>
<keyword evidence="3" id="KW-0539">Nucleus</keyword>
<dbReference type="EMBL" id="JAPEUR010000156">
    <property type="protein sequence ID" value="KAJ4317633.1"/>
    <property type="molecule type" value="Genomic_DNA"/>
</dbReference>
<dbReference type="CDD" id="cd03357">
    <property type="entry name" value="LbH_MAT_GAT"/>
    <property type="match status" value="1"/>
</dbReference>
<evidence type="ECO:0000256" key="2">
    <source>
        <dbReference type="ARBA" id="ARBA00022679"/>
    </source>
</evidence>
<gene>
    <name evidence="8" type="ORF">N0V84_007232</name>
</gene>
<name>A0A9W9BLY6_9HYPO</name>
<evidence type="ECO:0000256" key="3">
    <source>
        <dbReference type="ARBA" id="ARBA00023242"/>
    </source>
</evidence>
<dbReference type="PANTHER" id="PTHR23416">
    <property type="entry name" value="SIALIC ACID SYNTHASE-RELATED"/>
    <property type="match status" value="1"/>
</dbReference>
<dbReference type="InterPro" id="IPR001451">
    <property type="entry name" value="Hexapep"/>
</dbReference>
<comment type="caution">
    <text evidence="8">The sequence shown here is derived from an EMBL/GenBank/DDBJ whole genome shotgun (WGS) entry which is preliminary data.</text>
</comment>
<dbReference type="AlphaFoldDB" id="A0A9W9BLY6"/>
<feature type="coiled-coil region" evidence="5">
    <location>
        <begin position="53"/>
        <end position="87"/>
    </location>
</feature>
<dbReference type="InterPro" id="IPR051159">
    <property type="entry name" value="Hexapeptide_acetyltransf"/>
</dbReference>
<keyword evidence="9" id="KW-1185">Reference proteome</keyword>
<dbReference type="PANTHER" id="PTHR23416:SF23">
    <property type="entry name" value="ACETYLTRANSFERASE C18B11.09C-RELATED"/>
    <property type="match status" value="1"/>
</dbReference>
<dbReference type="OrthoDB" id="25818at2759"/>
<dbReference type="Pfam" id="PF00132">
    <property type="entry name" value="Hexapep"/>
    <property type="match status" value="1"/>
</dbReference>
<dbReference type="GO" id="GO:0016407">
    <property type="term" value="F:acetyltransferase activity"/>
    <property type="evidence" value="ECO:0007669"/>
    <property type="project" value="InterPro"/>
</dbReference>
<dbReference type="Pfam" id="PF12464">
    <property type="entry name" value="Mac"/>
    <property type="match status" value="1"/>
</dbReference>
<feature type="transmembrane region" description="Helical" evidence="6">
    <location>
        <begin position="106"/>
        <end position="127"/>
    </location>
</feature>
<dbReference type="InterPro" id="IPR002523">
    <property type="entry name" value="MgTranspt_CorA/ZnTranspt_ZntB"/>
</dbReference>